<dbReference type="AlphaFoldDB" id="A0A917SZS3"/>
<feature type="region of interest" description="Disordered" evidence="6">
    <location>
        <begin position="565"/>
        <end position="591"/>
    </location>
</feature>
<evidence type="ECO:0000256" key="2">
    <source>
        <dbReference type="ARBA" id="ARBA00022692"/>
    </source>
</evidence>
<gene>
    <name evidence="9" type="ORF">GCM10011594_25270</name>
</gene>
<dbReference type="PANTHER" id="PTHR31566">
    <property type="entry name" value="CYTOCHROME C BIOGENESIS PROTEIN CCS1, CHLOROPLASTIC"/>
    <property type="match status" value="1"/>
</dbReference>
<name>A0A917SZS3_9ACTN</name>
<dbReference type="PANTHER" id="PTHR31566:SF0">
    <property type="entry name" value="CYTOCHROME C BIOGENESIS PROTEIN CCS1, CHLOROPLASTIC"/>
    <property type="match status" value="1"/>
</dbReference>
<dbReference type="InterPro" id="IPR007816">
    <property type="entry name" value="ResB-like_domain"/>
</dbReference>
<evidence type="ECO:0000256" key="1">
    <source>
        <dbReference type="ARBA" id="ARBA00004141"/>
    </source>
</evidence>
<comment type="subcellular location">
    <subcellularLocation>
        <location evidence="1">Membrane</location>
        <topology evidence="1">Multi-pass membrane protein</topology>
    </subcellularLocation>
</comment>
<proteinExistence type="predicted"/>
<dbReference type="Proteomes" id="UP000655208">
    <property type="component" value="Unassembled WGS sequence"/>
</dbReference>
<keyword evidence="5 7" id="KW-0472">Membrane</keyword>
<organism evidence="9 10">
    <name type="scientific">Nakamurella endophytica</name>
    <dbReference type="NCBI Taxonomy" id="1748367"/>
    <lineage>
        <taxon>Bacteria</taxon>
        <taxon>Bacillati</taxon>
        <taxon>Actinomycetota</taxon>
        <taxon>Actinomycetes</taxon>
        <taxon>Nakamurellales</taxon>
        <taxon>Nakamurellaceae</taxon>
        <taxon>Nakamurella</taxon>
    </lineage>
</organism>
<keyword evidence="4 7" id="KW-1133">Transmembrane helix</keyword>
<sequence length="591" mass="62802">MTVRDETHLSADTTLEPATAPPPPGRRRGVLPGVLAGARNIWRQLTSMRVALILLFLLALASLPGALLPQWTQNQAKTAQWVLDHPFWGPLLDRLGFFGVFGSPWYAAIYLLLFTSLVGCLLPRTWEFVGQWRQPPVATPRNLGRLPHHAELSVDGTVDEVTDRVLHGLRGWRTARRVEVPPAGGPAAAAPATSVPVAGPATPVSVVTVSAEKGYLREIGNLVFHLSLLGLLVAVAVGKLFGYEGSIIVNAGGADSGAVTGFCSSSPASYDSFRPGLAVDGTDLSPFCVQVDGFTAQYSDTGQATAFLASIRYQTGQDVASGRWQSTSLAVNDPLGIDGQRLYLLGHGYSPTFSVRFPDGQVQRRTQPFQPQDSMFTSQGAVKFTDPPGYPADRITEHQLAITGIFAPTAVVHGGIMTSSYPAATDPGVAIDVYQGDLGMEDGASQSVFAIDQDQVSSGKLVRKARTNLAPHESTTLPDGTTVTFDGYVEWVSLQTSYDPAQGWALVFAVLLLVGLMVSLLIKRRRVWYRLRGDGLGHVSVQVGGLARTDQAGYGGEFERLAALAAPDTGPAPGGRRGGARAGGPGRGRGR</sequence>
<reference evidence="9" key="2">
    <citation type="submission" date="2020-09" db="EMBL/GenBank/DDBJ databases">
        <authorList>
            <person name="Sun Q."/>
            <person name="Zhou Y."/>
        </authorList>
    </citation>
    <scope>NUCLEOTIDE SEQUENCE</scope>
    <source>
        <strain evidence="9">CGMCC 4.7308</strain>
    </source>
</reference>
<dbReference type="GO" id="GO:0017004">
    <property type="term" value="P:cytochrome complex assembly"/>
    <property type="evidence" value="ECO:0007669"/>
    <property type="project" value="UniProtKB-KW"/>
</dbReference>
<dbReference type="Pfam" id="PF05140">
    <property type="entry name" value="ResB"/>
    <property type="match status" value="1"/>
</dbReference>
<evidence type="ECO:0000256" key="4">
    <source>
        <dbReference type="ARBA" id="ARBA00022989"/>
    </source>
</evidence>
<keyword evidence="3" id="KW-0201">Cytochrome c-type biogenesis</keyword>
<feature type="compositionally biased region" description="Gly residues" evidence="6">
    <location>
        <begin position="572"/>
        <end position="591"/>
    </location>
</feature>
<dbReference type="GO" id="GO:0016020">
    <property type="term" value="C:membrane"/>
    <property type="evidence" value="ECO:0007669"/>
    <property type="project" value="UniProtKB-SubCell"/>
</dbReference>
<evidence type="ECO:0000313" key="9">
    <source>
        <dbReference type="EMBL" id="GGM04028.1"/>
    </source>
</evidence>
<keyword evidence="2 7" id="KW-0812">Transmembrane</keyword>
<comment type="caution">
    <text evidence="9">The sequence shown here is derived from an EMBL/GenBank/DDBJ whole genome shotgun (WGS) entry which is preliminary data.</text>
</comment>
<feature type="region of interest" description="Disordered" evidence="6">
    <location>
        <begin position="1"/>
        <end position="28"/>
    </location>
</feature>
<reference evidence="9" key="1">
    <citation type="journal article" date="2014" name="Int. J. Syst. Evol. Microbiol.">
        <title>Complete genome sequence of Corynebacterium casei LMG S-19264T (=DSM 44701T), isolated from a smear-ripened cheese.</title>
        <authorList>
            <consortium name="US DOE Joint Genome Institute (JGI-PGF)"/>
            <person name="Walter F."/>
            <person name="Albersmeier A."/>
            <person name="Kalinowski J."/>
            <person name="Ruckert C."/>
        </authorList>
    </citation>
    <scope>NUCLEOTIDE SEQUENCE</scope>
    <source>
        <strain evidence="9">CGMCC 4.7308</strain>
    </source>
</reference>
<dbReference type="EMBL" id="BMNA01000004">
    <property type="protein sequence ID" value="GGM04028.1"/>
    <property type="molecule type" value="Genomic_DNA"/>
</dbReference>
<dbReference type="InterPro" id="IPR023494">
    <property type="entry name" value="Cyt_c_bgen_Ccs1/CcsB/ResB"/>
</dbReference>
<feature type="transmembrane region" description="Helical" evidence="7">
    <location>
        <begin position="222"/>
        <end position="241"/>
    </location>
</feature>
<accession>A0A917SZS3</accession>
<evidence type="ECO:0000259" key="8">
    <source>
        <dbReference type="Pfam" id="PF05140"/>
    </source>
</evidence>
<keyword evidence="10" id="KW-1185">Reference proteome</keyword>
<evidence type="ECO:0000256" key="7">
    <source>
        <dbReference type="SAM" id="Phobius"/>
    </source>
</evidence>
<dbReference type="RefSeq" id="WP_229674349.1">
    <property type="nucleotide sequence ID" value="NZ_BMNA01000004.1"/>
</dbReference>
<evidence type="ECO:0000256" key="6">
    <source>
        <dbReference type="SAM" id="MobiDB-lite"/>
    </source>
</evidence>
<feature type="transmembrane region" description="Helical" evidence="7">
    <location>
        <begin position="50"/>
        <end position="68"/>
    </location>
</feature>
<feature type="domain" description="ResB-like" evidence="8">
    <location>
        <begin position="48"/>
        <end position="559"/>
    </location>
</feature>
<feature type="transmembrane region" description="Helical" evidence="7">
    <location>
        <begin position="503"/>
        <end position="522"/>
    </location>
</feature>
<evidence type="ECO:0000313" key="10">
    <source>
        <dbReference type="Proteomes" id="UP000655208"/>
    </source>
</evidence>
<evidence type="ECO:0000256" key="3">
    <source>
        <dbReference type="ARBA" id="ARBA00022748"/>
    </source>
</evidence>
<feature type="transmembrane region" description="Helical" evidence="7">
    <location>
        <begin position="105"/>
        <end position="123"/>
    </location>
</feature>
<protein>
    <submittedName>
        <fullName evidence="9">Cytochrome c biogenesis protein</fullName>
    </submittedName>
</protein>
<evidence type="ECO:0000256" key="5">
    <source>
        <dbReference type="ARBA" id="ARBA00023136"/>
    </source>
</evidence>